<evidence type="ECO:0000256" key="8">
    <source>
        <dbReference type="SAM" id="MobiDB-lite"/>
    </source>
</evidence>
<feature type="transmembrane region" description="Helical" evidence="9">
    <location>
        <begin position="166"/>
        <end position="186"/>
    </location>
</feature>
<reference evidence="10 11" key="1">
    <citation type="submission" date="2024-11" db="EMBL/GenBank/DDBJ databases">
        <title>A near-complete genome assembly of Cinchona calisaya.</title>
        <authorList>
            <person name="Lian D.C."/>
            <person name="Zhao X.W."/>
            <person name="Wei L."/>
        </authorList>
    </citation>
    <scope>NUCLEOTIDE SEQUENCE [LARGE SCALE GENOMIC DNA]</scope>
    <source>
        <tissue evidence="10">Nenye</tissue>
    </source>
</reference>
<evidence type="ECO:0000256" key="5">
    <source>
        <dbReference type="ARBA" id="ARBA00022989"/>
    </source>
</evidence>
<dbReference type="Proteomes" id="UP001630127">
    <property type="component" value="Unassembled WGS sequence"/>
</dbReference>
<keyword evidence="4" id="KW-0732">Signal</keyword>
<evidence type="ECO:0000256" key="2">
    <source>
        <dbReference type="ARBA" id="ARBA00005748"/>
    </source>
</evidence>
<keyword evidence="3 9" id="KW-0812">Transmembrane</keyword>
<dbReference type="PANTHER" id="PTHR31587">
    <property type="entry name" value="TRANSMEMBRANE PROTEIN (DUF2215)"/>
    <property type="match status" value="1"/>
</dbReference>
<name>A0ABD3A576_9GENT</name>
<feature type="transmembrane region" description="Helical" evidence="9">
    <location>
        <begin position="12"/>
        <end position="33"/>
    </location>
</feature>
<feature type="compositionally biased region" description="Polar residues" evidence="8">
    <location>
        <begin position="387"/>
        <end position="399"/>
    </location>
</feature>
<dbReference type="AlphaFoldDB" id="A0ABD3A576"/>
<feature type="compositionally biased region" description="Polar residues" evidence="8">
    <location>
        <begin position="368"/>
        <end position="378"/>
    </location>
</feature>
<feature type="transmembrane region" description="Helical" evidence="9">
    <location>
        <begin position="265"/>
        <end position="285"/>
    </location>
</feature>
<comment type="subcellular location">
    <subcellularLocation>
        <location evidence="1">Nucleus inner membrane</location>
        <topology evidence="1">Multi-pass membrane protein</topology>
        <orientation evidence="1">Nucleoplasmic side</orientation>
    </subcellularLocation>
</comment>
<protein>
    <submittedName>
        <fullName evidence="10">Uncharacterized protein</fullName>
    </submittedName>
</protein>
<accession>A0ABD3A576</accession>
<evidence type="ECO:0000256" key="1">
    <source>
        <dbReference type="ARBA" id="ARBA00004575"/>
    </source>
</evidence>
<keyword evidence="7" id="KW-0539">Nucleus</keyword>
<organism evidence="10 11">
    <name type="scientific">Cinchona calisaya</name>
    <dbReference type="NCBI Taxonomy" id="153742"/>
    <lineage>
        <taxon>Eukaryota</taxon>
        <taxon>Viridiplantae</taxon>
        <taxon>Streptophyta</taxon>
        <taxon>Embryophyta</taxon>
        <taxon>Tracheophyta</taxon>
        <taxon>Spermatophyta</taxon>
        <taxon>Magnoliopsida</taxon>
        <taxon>eudicotyledons</taxon>
        <taxon>Gunneridae</taxon>
        <taxon>Pentapetalae</taxon>
        <taxon>asterids</taxon>
        <taxon>lamiids</taxon>
        <taxon>Gentianales</taxon>
        <taxon>Rubiaceae</taxon>
        <taxon>Cinchonoideae</taxon>
        <taxon>Cinchoneae</taxon>
        <taxon>Cinchona</taxon>
    </lineage>
</organism>
<dbReference type="PANTHER" id="PTHR31587:SF4">
    <property type="entry name" value="TRANSMEMBRANE PROTEIN (DUF2215)"/>
    <property type="match status" value="1"/>
</dbReference>
<keyword evidence="11" id="KW-1185">Reference proteome</keyword>
<feature type="transmembrane region" description="Helical" evidence="9">
    <location>
        <begin position="225"/>
        <end position="245"/>
    </location>
</feature>
<dbReference type="InterPro" id="IPR019358">
    <property type="entry name" value="NEMP_fam"/>
</dbReference>
<proteinExistence type="inferred from homology"/>
<feature type="transmembrane region" description="Helical" evidence="9">
    <location>
        <begin position="323"/>
        <end position="340"/>
    </location>
</feature>
<evidence type="ECO:0000256" key="6">
    <source>
        <dbReference type="ARBA" id="ARBA00023136"/>
    </source>
</evidence>
<comment type="similarity">
    <text evidence="2">Belongs to the NEMP family.</text>
</comment>
<evidence type="ECO:0000256" key="7">
    <source>
        <dbReference type="ARBA" id="ARBA00023242"/>
    </source>
</evidence>
<gene>
    <name evidence="10" type="ORF">ACH5RR_011552</name>
</gene>
<feature type="transmembrane region" description="Helical" evidence="9">
    <location>
        <begin position="297"/>
        <end position="317"/>
    </location>
</feature>
<evidence type="ECO:0000256" key="4">
    <source>
        <dbReference type="ARBA" id="ARBA00022729"/>
    </source>
</evidence>
<keyword evidence="6 9" id="KW-0472">Membrane</keyword>
<keyword evidence="5 9" id="KW-1133">Transmembrane helix</keyword>
<dbReference type="EMBL" id="JBJUIK010000005">
    <property type="protein sequence ID" value="KAL3526896.1"/>
    <property type="molecule type" value="Genomic_DNA"/>
</dbReference>
<evidence type="ECO:0000256" key="9">
    <source>
        <dbReference type="SAM" id="Phobius"/>
    </source>
</evidence>
<dbReference type="GO" id="GO:0005637">
    <property type="term" value="C:nuclear inner membrane"/>
    <property type="evidence" value="ECO:0007669"/>
    <property type="project" value="UniProtKB-SubCell"/>
</dbReference>
<evidence type="ECO:0000256" key="3">
    <source>
        <dbReference type="ARBA" id="ARBA00022692"/>
    </source>
</evidence>
<evidence type="ECO:0000313" key="11">
    <source>
        <dbReference type="Proteomes" id="UP001630127"/>
    </source>
</evidence>
<dbReference type="Pfam" id="PF10225">
    <property type="entry name" value="NEMP"/>
    <property type="match status" value="1"/>
</dbReference>
<sequence>MATASATLAVRVMPIVIWILLVSASSLTSIVTANELSLVVSQNTSLQLLPVTVVEISPGVKPGTKVLCERVGIQGLSRLKHLKKFPNTLRVKVSYVGTGIRPPTVEVCFHRNLTLGIGMCDQGQWQKLNKGSWIRSMSPFDHKFLDIRMAGSSIEPIEVSLDEEIFFYRVIFWVLGVSMMTLASFLSNSLVFYYSGAMAVGILLVILMVLFQGMKLLPTGRKNSLAIFLYSSIVGLGTFLLRYVPRLLRSILTEIGISEDMYNPLGIFLLVFLVIAGAWLGFWVVRKLVLTEDGSIDIGVSYFVACSIRVFATVMILQSSIDPILAVEALLFGILISWVLRRFDPFKFMHNLYKRFHRSRKGNRRTVQDTYASPFQQSRDSKRVTQVPFSSLQGSTSKSPRQKSDPETFYSTFHTTPERRKFSKDEWDKFTKESTKKALETLVSSPDFSKWAVAHADRITLAPKKDFAKPNYLQRFFRWF</sequence>
<feature type="region of interest" description="Disordered" evidence="8">
    <location>
        <begin position="364"/>
        <end position="410"/>
    </location>
</feature>
<comment type="caution">
    <text evidence="10">The sequence shown here is derived from an EMBL/GenBank/DDBJ whole genome shotgun (WGS) entry which is preliminary data.</text>
</comment>
<feature type="transmembrane region" description="Helical" evidence="9">
    <location>
        <begin position="192"/>
        <end position="213"/>
    </location>
</feature>
<evidence type="ECO:0000313" key="10">
    <source>
        <dbReference type="EMBL" id="KAL3526896.1"/>
    </source>
</evidence>